<dbReference type="EMBL" id="CP022657">
    <property type="protein sequence ID" value="ASS75256.1"/>
    <property type="molecule type" value="Genomic_DNA"/>
</dbReference>
<gene>
    <name evidence="2" type="ORF">CIG75_09845</name>
</gene>
<evidence type="ECO:0000313" key="3">
    <source>
        <dbReference type="Proteomes" id="UP000214688"/>
    </source>
</evidence>
<accession>A0A223D1P4</accession>
<dbReference type="KEGG" id="tab:CIG75_09845"/>
<reference evidence="2 3" key="1">
    <citation type="journal article" date="2015" name="Int. J. Syst. Evol. Microbiol.">
        <title>Tumebacillus algifaecis sp. nov., isolated from decomposing algal scum.</title>
        <authorList>
            <person name="Wu Y.F."/>
            <person name="Zhang B."/>
            <person name="Xing P."/>
            <person name="Wu Q.L."/>
            <person name="Liu S.J."/>
        </authorList>
    </citation>
    <scope>NUCLEOTIDE SEQUENCE [LARGE SCALE GENOMIC DNA]</scope>
    <source>
        <strain evidence="2 3">THMBR28</strain>
    </source>
</reference>
<dbReference type="GO" id="GO:0046872">
    <property type="term" value="F:metal ion binding"/>
    <property type="evidence" value="ECO:0007669"/>
    <property type="project" value="InterPro"/>
</dbReference>
<evidence type="ECO:0000313" key="2">
    <source>
        <dbReference type="EMBL" id="ASS75256.1"/>
    </source>
</evidence>
<proteinExistence type="predicted"/>
<dbReference type="InterPro" id="IPR006121">
    <property type="entry name" value="HMA_dom"/>
</dbReference>
<dbReference type="RefSeq" id="WP_094236504.1">
    <property type="nucleotide sequence ID" value="NZ_CP022657.1"/>
</dbReference>
<organism evidence="2 3">
    <name type="scientific">Tumebacillus algifaecis</name>
    <dbReference type="NCBI Taxonomy" id="1214604"/>
    <lineage>
        <taxon>Bacteria</taxon>
        <taxon>Bacillati</taxon>
        <taxon>Bacillota</taxon>
        <taxon>Bacilli</taxon>
        <taxon>Bacillales</taxon>
        <taxon>Alicyclobacillaceae</taxon>
        <taxon>Tumebacillus</taxon>
    </lineage>
</organism>
<dbReference type="Gene3D" id="3.30.70.100">
    <property type="match status" value="1"/>
</dbReference>
<dbReference type="SUPFAM" id="SSF55008">
    <property type="entry name" value="HMA, heavy metal-associated domain"/>
    <property type="match status" value="1"/>
</dbReference>
<protein>
    <recommendedName>
        <fullName evidence="1">HMA domain-containing protein</fullName>
    </recommendedName>
</protein>
<dbReference type="Proteomes" id="UP000214688">
    <property type="component" value="Chromosome"/>
</dbReference>
<name>A0A223D1P4_9BACL</name>
<sequence>MAIHKLFVKGMSHPGDCEKIGHALRQVFGIQEVTINYHDAEVTVSYDERAASLHDFQQAIDDCGFQATAE</sequence>
<dbReference type="OrthoDB" id="9813965at2"/>
<keyword evidence="3" id="KW-1185">Reference proteome</keyword>
<dbReference type="Pfam" id="PF00403">
    <property type="entry name" value="HMA"/>
    <property type="match status" value="1"/>
</dbReference>
<feature type="domain" description="HMA" evidence="1">
    <location>
        <begin position="2"/>
        <end position="68"/>
    </location>
</feature>
<dbReference type="AlphaFoldDB" id="A0A223D1P4"/>
<dbReference type="InterPro" id="IPR036163">
    <property type="entry name" value="HMA_dom_sf"/>
</dbReference>
<evidence type="ECO:0000259" key="1">
    <source>
        <dbReference type="PROSITE" id="PS50846"/>
    </source>
</evidence>
<dbReference type="CDD" id="cd00371">
    <property type="entry name" value="HMA"/>
    <property type="match status" value="1"/>
</dbReference>
<dbReference type="PROSITE" id="PS50846">
    <property type="entry name" value="HMA_2"/>
    <property type="match status" value="1"/>
</dbReference>